<dbReference type="EMBL" id="JARHTQ010000034">
    <property type="protein sequence ID" value="MDF2260448.1"/>
    <property type="molecule type" value="Genomic_DNA"/>
</dbReference>
<evidence type="ECO:0000259" key="9">
    <source>
        <dbReference type="Pfam" id="PF13490"/>
    </source>
</evidence>
<gene>
    <name evidence="10" type="ORF">P2L57_33480</name>
</gene>
<dbReference type="Pfam" id="PF13490">
    <property type="entry name" value="zf-HC2"/>
    <property type="match status" value="1"/>
</dbReference>
<keyword evidence="2" id="KW-0805">Transcription regulation</keyword>
<proteinExistence type="inferred from homology"/>
<dbReference type="Pfam" id="PF04862">
    <property type="entry name" value="DUF642"/>
    <property type="match status" value="1"/>
</dbReference>
<feature type="domain" description="Putative zinc-finger" evidence="9">
    <location>
        <begin position="211"/>
        <end position="245"/>
    </location>
</feature>
<dbReference type="Proteomes" id="UP001220022">
    <property type="component" value="Unassembled WGS sequence"/>
</dbReference>
<dbReference type="InterPro" id="IPR013324">
    <property type="entry name" value="RNA_pol_sigma_r3/r4-like"/>
</dbReference>
<evidence type="ECO:0000256" key="2">
    <source>
        <dbReference type="ARBA" id="ARBA00023015"/>
    </source>
</evidence>
<evidence type="ECO:0000313" key="10">
    <source>
        <dbReference type="EMBL" id="MDF2260448.1"/>
    </source>
</evidence>
<dbReference type="InterPro" id="IPR027383">
    <property type="entry name" value="Znf_put"/>
</dbReference>
<evidence type="ECO:0000256" key="4">
    <source>
        <dbReference type="ARBA" id="ARBA00023125"/>
    </source>
</evidence>
<dbReference type="InterPro" id="IPR027576">
    <property type="entry name" value="Choice_anch_C_dom"/>
</dbReference>
<keyword evidence="5" id="KW-0804">Transcription</keyword>
<dbReference type="InterPro" id="IPR013325">
    <property type="entry name" value="RNA_pol_sigma_r2"/>
</dbReference>
<dbReference type="InterPro" id="IPR006946">
    <property type="entry name" value="DGR2-like_dom"/>
</dbReference>
<comment type="caution">
    <text evidence="10">The sequence shown here is derived from an EMBL/GenBank/DDBJ whole genome shotgun (WGS) entry which is preliminary data.</text>
</comment>
<name>A0ABT5Z9F3_9ACTN</name>
<dbReference type="InterPro" id="IPR039425">
    <property type="entry name" value="RNA_pol_sigma-70-like"/>
</dbReference>
<feature type="domain" description="RNA polymerase sigma-70 region 2" evidence="7">
    <location>
        <begin position="46"/>
        <end position="114"/>
    </location>
</feature>
<dbReference type="PANTHER" id="PTHR43133:SF8">
    <property type="entry name" value="RNA POLYMERASE SIGMA FACTOR HI_1459-RELATED"/>
    <property type="match status" value="1"/>
</dbReference>
<dbReference type="InterPro" id="IPR007627">
    <property type="entry name" value="RNA_pol_sigma70_r2"/>
</dbReference>
<dbReference type="NCBIfam" id="TIGR02937">
    <property type="entry name" value="sigma70-ECF"/>
    <property type="match status" value="1"/>
</dbReference>
<evidence type="ECO:0000256" key="6">
    <source>
        <dbReference type="SAM" id="MobiDB-lite"/>
    </source>
</evidence>
<dbReference type="Gene3D" id="2.60.120.260">
    <property type="entry name" value="Galactose-binding domain-like"/>
    <property type="match status" value="1"/>
</dbReference>
<dbReference type="Gene3D" id="1.10.10.10">
    <property type="entry name" value="Winged helix-like DNA-binding domain superfamily/Winged helix DNA-binding domain"/>
    <property type="match status" value="1"/>
</dbReference>
<dbReference type="InterPro" id="IPR041916">
    <property type="entry name" value="Anti_sigma_zinc_sf"/>
</dbReference>
<evidence type="ECO:0000259" key="7">
    <source>
        <dbReference type="Pfam" id="PF04542"/>
    </source>
</evidence>
<evidence type="ECO:0000256" key="3">
    <source>
        <dbReference type="ARBA" id="ARBA00023082"/>
    </source>
</evidence>
<feature type="region of interest" description="Disordered" evidence="6">
    <location>
        <begin position="339"/>
        <end position="443"/>
    </location>
</feature>
<dbReference type="SUPFAM" id="SSF88946">
    <property type="entry name" value="Sigma2 domain of RNA polymerase sigma factors"/>
    <property type="match status" value="1"/>
</dbReference>
<evidence type="ECO:0000256" key="1">
    <source>
        <dbReference type="ARBA" id="ARBA00010641"/>
    </source>
</evidence>
<accession>A0ABT5Z9F3</accession>
<sequence>MAAKPIRPWESDDGPEGEHSNISEHRSDERLIARARSGDDAAFAVLYERHVESARRFARYWADSPTDVDDIVSEAFTRVLSVIRSGGGPSRSFRMYVLTVVRRVAVNDVRQGKRAVSTPELEDYAAPVPFEDPVLKELEGSMVARAFAGLPERWRTVLWHTEVEGENPAQVAPHLGLSANGAAALAYRAREALRTAYVQEHLSADGVEGECRAYASKLASYHRGATGVRARRRIEEHLAACERCRLLLAELGEVSSRLRGLLGPVILGPASAALPRPTATPPGAGQAHTALRARDAFGRLTGGGPSTSHAVVVTSVVTGCAVLASGTFFLLRPTSPSAVPEAAAAPSTGESAAAGSPSPSGPPSASRPPSPSGSPPTPQPQPPTPSAPASAPPLAPPPASAAHGSPGISPPTATPPAPSSPRSLKSKPIASQARPQPPVAALPLSPAVVPQPLLHDADFEQPSAGPGFITYYAGQSIGGWKVVRNSVDLTSDHVWQSAAGHQSIDLNGSPPGHEDGAIEQPFDTVKGKRYKVTFDLAGNPTDGPTLKTLKVEVGGVTRHFSFDITGRTPSKMGWRPETVRFTAPGKRTKLRFTSTTDQNSLHGPAIDNVHVTTD</sequence>
<feature type="region of interest" description="Disordered" evidence="6">
    <location>
        <begin position="1"/>
        <end position="28"/>
    </location>
</feature>
<feature type="compositionally biased region" description="Pro residues" evidence="6">
    <location>
        <begin position="359"/>
        <end position="399"/>
    </location>
</feature>
<keyword evidence="4" id="KW-0238">DNA-binding</keyword>
<dbReference type="RefSeq" id="WP_275821064.1">
    <property type="nucleotide sequence ID" value="NZ_BAAANM010000033.1"/>
</dbReference>
<feature type="compositionally biased region" description="Pro residues" evidence="6">
    <location>
        <begin position="408"/>
        <end position="419"/>
    </location>
</feature>
<dbReference type="SUPFAM" id="SSF88659">
    <property type="entry name" value="Sigma3 and sigma4 domains of RNA polymerase sigma factors"/>
    <property type="match status" value="1"/>
</dbReference>
<keyword evidence="11" id="KW-1185">Reference proteome</keyword>
<protein>
    <submittedName>
        <fullName evidence="10">Choice-of-anchor C family protein</fullName>
    </submittedName>
</protein>
<reference evidence="10 11" key="1">
    <citation type="submission" date="2023-03" db="EMBL/GenBank/DDBJ databases">
        <title>Draft genome sequence of type strain Streptomyces ferralitis JCM 14344.</title>
        <authorList>
            <person name="Klaysubun C."/>
            <person name="Duangmal K."/>
        </authorList>
    </citation>
    <scope>NUCLEOTIDE SEQUENCE [LARGE SCALE GENOMIC DNA]</scope>
    <source>
        <strain evidence="10 11">JCM 14344</strain>
    </source>
</reference>
<dbReference type="PANTHER" id="PTHR43133">
    <property type="entry name" value="RNA POLYMERASE ECF-TYPE SIGMA FACTO"/>
    <property type="match status" value="1"/>
</dbReference>
<feature type="compositionally biased region" description="Low complexity" evidence="6">
    <location>
        <begin position="339"/>
        <end position="358"/>
    </location>
</feature>
<comment type="similarity">
    <text evidence="1">Belongs to the sigma-70 factor family. ECF subfamily.</text>
</comment>
<dbReference type="Gene3D" id="1.10.10.1320">
    <property type="entry name" value="Anti-sigma factor, zinc-finger domain"/>
    <property type="match status" value="1"/>
</dbReference>
<dbReference type="InterPro" id="IPR014284">
    <property type="entry name" value="RNA_pol_sigma-70_dom"/>
</dbReference>
<dbReference type="NCBIfam" id="TIGR04362">
    <property type="entry name" value="choice_anch_C"/>
    <property type="match status" value="1"/>
</dbReference>
<evidence type="ECO:0000313" key="11">
    <source>
        <dbReference type="Proteomes" id="UP001220022"/>
    </source>
</evidence>
<dbReference type="Gene3D" id="1.10.1740.10">
    <property type="match status" value="1"/>
</dbReference>
<feature type="compositionally biased region" description="Basic and acidic residues" evidence="6">
    <location>
        <begin position="16"/>
        <end position="28"/>
    </location>
</feature>
<evidence type="ECO:0000259" key="8">
    <source>
        <dbReference type="Pfam" id="PF04862"/>
    </source>
</evidence>
<organism evidence="10 11">
    <name type="scientific">Streptantibioticus ferralitis</name>
    <dbReference type="NCBI Taxonomy" id="236510"/>
    <lineage>
        <taxon>Bacteria</taxon>
        <taxon>Bacillati</taxon>
        <taxon>Actinomycetota</taxon>
        <taxon>Actinomycetes</taxon>
        <taxon>Kitasatosporales</taxon>
        <taxon>Streptomycetaceae</taxon>
        <taxon>Streptantibioticus</taxon>
    </lineage>
</organism>
<evidence type="ECO:0000256" key="5">
    <source>
        <dbReference type="ARBA" id="ARBA00023163"/>
    </source>
</evidence>
<keyword evidence="3" id="KW-0731">Sigma factor</keyword>
<dbReference type="Pfam" id="PF04542">
    <property type="entry name" value="Sigma70_r2"/>
    <property type="match status" value="1"/>
</dbReference>
<dbReference type="InterPro" id="IPR036388">
    <property type="entry name" value="WH-like_DNA-bd_sf"/>
</dbReference>
<feature type="domain" description="DUF642" evidence="8">
    <location>
        <begin position="453"/>
        <end position="611"/>
    </location>
</feature>